<dbReference type="Gene3D" id="3.40.50.720">
    <property type="entry name" value="NAD(P)-binding Rossmann-like Domain"/>
    <property type="match status" value="1"/>
</dbReference>
<dbReference type="Pfam" id="PF00107">
    <property type="entry name" value="ADH_zinc_N"/>
    <property type="match status" value="1"/>
</dbReference>
<name>A0AAU7V603_9ACTO</name>
<protein>
    <submittedName>
        <fullName evidence="3">NADPH:quinone reductase</fullName>
    </submittedName>
</protein>
<evidence type="ECO:0000259" key="2">
    <source>
        <dbReference type="SMART" id="SM00829"/>
    </source>
</evidence>
<dbReference type="InterPro" id="IPR013154">
    <property type="entry name" value="ADH-like_N"/>
</dbReference>
<dbReference type="CDD" id="cd08253">
    <property type="entry name" value="zeta_crystallin"/>
    <property type="match status" value="1"/>
</dbReference>
<dbReference type="SUPFAM" id="SSF50129">
    <property type="entry name" value="GroES-like"/>
    <property type="match status" value="1"/>
</dbReference>
<evidence type="ECO:0000313" key="3">
    <source>
        <dbReference type="EMBL" id="XBW07094.1"/>
    </source>
</evidence>
<dbReference type="AlphaFoldDB" id="A0AAU7V603"/>
<dbReference type="InterPro" id="IPR051603">
    <property type="entry name" value="Zinc-ADH_QOR/CCCR"/>
</dbReference>
<dbReference type="InterPro" id="IPR011032">
    <property type="entry name" value="GroES-like_sf"/>
</dbReference>
<feature type="domain" description="Enoyl reductase (ER)" evidence="2">
    <location>
        <begin position="14"/>
        <end position="322"/>
    </location>
</feature>
<dbReference type="PANTHER" id="PTHR44154:SF1">
    <property type="entry name" value="QUINONE OXIDOREDUCTASE"/>
    <property type="match status" value="1"/>
</dbReference>
<dbReference type="KEGG" id="sapp:SAC06_05405"/>
<dbReference type="InterPro" id="IPR013149">
    <property type="entry name" value="ADH-like_C"/>
</dbReference>
<dbReference type="RefSeq" id="WP_350257300.1">
    <property type="nucleotide sequence ID" value="NZ_CP138335.1"/>
</dbReference>
<dbReference type="EMBL" id="CP138335">
    <property type="protein sequence ID" value="XBW07094.1"/>
    <property type="molecule type" value="Genomic_DNA"/>
</dbReference>
<dbReference type="InterPro" id="IPR036291">
    <property type="entry name" value="NAD(P)-bd_dom_sf"/>
</dbReference>
<dbReference type="GO" id="GO:0016491">
    <property type="term" value="F:oxidoreductase activity"/>
    <property type="evidence" value="ECO:0007669"/>
    <property type="project" value="InterPro"/>
</dbReference>
<evidence type="ECO:0000256" key="1">
    <source>
        <dbReference type="ARBA" id="ARBA00022857"/>
    </source>
</evidence>
<reference evidence="3" key="1">
    <citation type="submission" date="2023-11" db="EMBL/GenBank/DDBJ databases">
        <title>Scrofimicrobium hongkongense sp. nov., isolated from a patient with peritonitis.</title>
        <authorList>
            <person name="Lao H.Y."/>
            <person name="Wong A.Y.P."/>
            <person name="Ng T.L."/>
            <person name="Wong R.Y.L."/>
            <person name="Yau M.C.Y."/>
            <person name="Lam J.Y.W."/>
            <person name="Siu G.K.H."/>
        </authorList>
    </citation>
    <scope>NUCLEOTIDE SEQUENCE</scope>
    <source>
        <strain evidence="3">R131</strain>
    </source>
</reference>
<sequence>MTKEMRAAYIEQYGGPEQIQVGRRPVPKVGPTDILLRVLAAPVNHIDTIIRAGRYRTSTPFPFTVGRDAVGEVVEVGAGVNSIRVGDLAWTNSLGYQGRQGSFSEFALVPQERIFPVPAGVDPVQVVALAHAASTAFLGLSELRAGATVLIGGAGGAVGSAAVQLAVAAGAKVVATCSPVDFDWVRSLGAGAVYDYHQPALADSLRRDWGDACQLYWDTSGHHNLAAAFELMAPGGEVLIAAGLEAAAELPIGPFYLRGLRLRGFTMSGAGVDDLARAATRTNQLLTEGRLRARIGCRLDLSEAATAHRLLAAGTVRGKILVEP</sequence>
<gene>
    <name evidence="3" type="ORF">SAC06_05405</name>
</gene>
<dbReference type="SUPFAM" id="SSF51735">
    <property type="entry name" value="NAD(P)-binding Rossmann-fold domains"/>
    <property type="match status" value="1"/>
</dbReference>
<keyword evidence="1" id="KW-0521">NADP</keyword>
<proteinExistence type="predicted"/>
<accession>A0AAU7V603</accession>
<organism evidence="3">
    <name type="scientific">Scrofimicrobium appendicitidis</name>
    <dbReference type="NCBI Taxonomy" id="3079930"/>
    <lineage>
        <taxon>Bacteria</taxon>
        <taxon>Bacillati</taxon>
        <taxon>Actinomycetota</taxon>
        <taxon>Actinomycetes</taxon>
        <taxon>Actinomycetales</taxon>
        <taxon>Actinomycetaceae</taxon>
        <taxon>Scrofimicrobium</taxon>
    </lineage>
</organism>
<dbReference type="Gene3D" id="3.90.180.10">
    <property type="entry name" value="Medium-chain alcohol dehydrogenases, catalytic domain"/>
    <property type="match status" value="1"/>
</dbReference>
<dbReference type="SMART" id="SM00829">
    <property type="entry name" value="PKS_ER"/>
    <property type="match status" value="1"/>
</dbReference>
<dbReference type="PANTHER" id="PTHR44154">
    <property type="entry name" value="QUINONE OXIDOREDUCTASE"/>
    <property type="match status" value="1"/>
</dbReference>
<dbReference type="Pfam" id="PF08240">
    <property type="entry name" value="ADH_N"/>
    <property type="match status" value="1"/>
</dbReference>
<dbReference type="InterPro" id="IPR020843">
    <property type="entry name" value="ER"/>
</dbReference>